<dbReference type="Pfam" id="PF05456">
    <property type="entry name" value="eIF_4EBP"/>
    <property type="match status" value="1"/>
</dbReference>
<sequence>MASPLTRQVSENKAIPRRILISDTSDIPCSYSSTPGGTLYSTTPGGTRIVYERAFLMNLRNSPISKTPPKWDIPDQLLKGSSPKSGKMGNKNNRLHQNHHNHNNHNNHIKHNGTTDDSEQFQMEM</sequence>
<organism evidence="5 6">
    <name type="scientific">Ignelater luminosus</name>
    <name type="common">Cucubano</name>
    <name type="synonym">Pyrophorus luminosus</name>
    <dbReference type="NCBI Taxonomy" id="2038154"/>
    <lineage>
        <taxon>Eukaryota</taxon>
        <taxon>Metazoa</taxon>
        <taxon>Ecdysozoa</taxon>
        <taxon>Arthropoda</taxon>
        <taxon>Hexapoda</taxon>
        <taxon>Insecta</taxon>
        <taxon>Pterygota</taxon>
        <taxon>Neoptera</taxon>
        <taxon>Endopterygota</taxon>
        <taxon>Coleoptera</taxon>
        <taxon>Polyphaga</taxon>
        <taxon>Elateriformia</taxon>
        <taxon>Elateroidea</taxon>
        <taxon>Elateridae</taxon>
        <taxon>Agrypninae</taxon>
        <taxon>Pyrophorini</taxon>
        <taxon>Ignelater</taxon>
    </lineage>
</organism>
<dbReference type="InterPro" id="IPR008606">
    <property type="entry name" value="EIF4EBP"/>
</dbReference>
<accession>A0A8K0DK57</accession>
<evidence type="ECO:0000256" key="1">
    <source>
        <dbReference type="ARBA" id="ARBA00005480"/>
    </source>
</evidence>
<keyword evidence="2" id="KW-0810">Translation regulation</keyword>
<dbReference type="Proteomes" id="UP000801492">
    <property type="component" value="Unassembled WGS sequence"/>
</dbReference>
<dbReference type="GO" id="GO:0008190">
    <property type="term" value="F:eukaryotic initiation factor 4E binding"/>
    <property type="evidence" value="ECO:0007669"/>
    <property type="project" value="InterPro"/>
</dbReference>
<proteinExistence type="inferred from homology"/>
<protein>
    <recommendedName>
        <fullName evidence="7">Eukaryotic translation initiation factor 4E binding protein 2</fullName>
    </recommendedName>
</protein>
<gene>
    <name evidence="5" type="ORF">ILUMI_00552</name>
</gene>
<dbReference type="AlphaFoldDB" id="A0A8K0DK57"/>
<comment type="similarity">
    <text evidence="1">Belongs to the eIF4E-binding protein family.</text>
</comment>
<keyword evidence="3" id="KW-0652">Protein synthesis inhibitor</keyword>
<evidence type="ECO:0000256" key="3">
    <source>
        <dbReference type="ARBA" id="ARBA00023193"/>
    </source>
</evidence>
<name>A0A8K0DK57_IGNLU</name>
<evidence type="ECO:0000313" key="5">
    <source>
        <dbReference type="EMBL" id="KAF2905614.1"/>
    </source>
</evidence>
<comment type="caution">
    <text evidence="5">The sequence shown here is derived from an EMBL/GenBank/DDBJ whole genome shotgun (WGS) entry which is preliminary data.</text>
</comment>
<evidence type="ECO:0008006" key="7">
    <source>
        <dbReference type="Google" id="ProtNLM"/>
    </source>
</evidence>
<feature type="compositionally biased region" description="Basic residues" evidence="4">
    <location>
        <begin position="93"/>
        <end position="111"/>
    </location>
</feature>
<feature type="region of interest" description="Disordered" evidence="4">
    <location>
        <begin position="61"/>
        <end position="125"/>
    </location>
</feature>
<evidence type="ECO:0000256" key="2">
    <source>
        <dbReference type="ARBA" id="ARBA00022845"/>
    </source>
</evidence>
<dbReference type="OrthoDB" id="19729at2759"/>
<dbReference type="GO" id="GO:0005737">
    <property type="term" value="C:cytoplasm"/>
    <property type="evidence" value="ECO:0007669"/>
    <property type="project" value="TreeGrafter"/>
</dbReference>
<dbReference type="GO" id="GO:0045947">
    <property type="term" value="P:negative regulation of translational initiation"/>
    <property type="evidence" value="ECO:0007669"/>
    <property type="project" value="InterPro"/>
</dbReference>
<reference evidence="5" key="1">
    <citation type="submission" date="2019-08" db="EMBL/GenBank/DDBJ databases">
        <title>The genome of the North American firefly Photinus pyralis.</title>
        <authorList>
            <consortium name="Photinus pyralis genome working group"/>
            <person name="Fallon T.R."/>
            <person name="Sander Lower S.E."/>
            <person name="Weng J.-K."/>
        </authorList>
    </citation>
    <scope>NUCLEOTIDE SEQUENCE</scope>
    <source>
        <strain evidence="5">TRF0915ILg1</strain>
        <tissue evidence="5">Whole body</tissue>
    </source>
</reference>
<evidence type="ECO:0000313" key="6">
    <source>
        <dbReference type="Proteomes" id="UP000801492"/>
    </source>
</evidence>
<dbReference type="EMBL" id="VTPC01000486">
    <property type="protein sequence ID" value="KAF2905614.1"/>
    <property type="molecule type" value="Genomic_DNA"/>
</dbReference>
<dbReference type="PANTHER" id="PTHR12669:SF12">
    <property type="entry name" value="EUKARYOTIC TRANSLATION INITIATION FACTOR 4E-BINDING PROTEIN"/>
    <property type="match status" value="1"/>
</dbReference>
<evidence type="ECO:0000256" key="4">
    <source>
        <dbReference type="SAM" id="MobiDB-lite"/>
    </source>
</evidence>
<dbReference type="PANTHER" id="PTHR12669">
    <property type="entry name" value="EUKARYOTIC TRANSLATION INITIATION FACTOR 4E-BINDING PROTEIN"/>
    <property type="match status" value="1"/>
</dbReference>
<keyword evidence="6" id="KW-1185">Reference proteome</keyword>